<dbReference type="Proteomes" id="UP000622533">
    <property type="component" value="Unassembled WGS sequence"/>
</dbReference>
<dbReference type="RefSeq" id="WP_193913413.1">
    <property type="nucleotide sequence ID" value="NZ_JADEXS020000001.1"/>
</dbReference>
<proteinExistence type="predicted"/>
<sequence>MDIITLTTFLTPFLPYLLKAGEKAAEEAGKKLGEGFGANAWEKAKALWSKLQPKVDTKPMAKGAAEELANFPNDADAKETLQKQFKKFLDEDKNLYAEIARLMQENSEAISQVVNTFNQTISGDDNAVQNIAGNGNKAITKVEGGATIN</sequence>
<gene>
    <name evidence="1" type="ORF">IQ276_02425</name>
</gene>
<accession>A0A8J7A7X8</accession>
<evidence type="ECO:0000313" key="2">
    <source>
        <dbReference type="Proteomes" id="UP000622533"/>
    </source>
</evidence>
<dbReference type="EMBL" id="JADEXS010000018">
    <property type="protein sequence ID" value="MBE9021358.1"/>
    <property type="molecule type" value="Genomic_DNA"/>
</dbReference>
<reference evidence="1" key="1">
    <citation type="submission" date="2020-10" db="EMBL/GenBank/DDBJ databases">
        <authorList>
            <person name="Castelo-Branco R."/>
            <person name="Eusebio N."/>
            <person name="Adriana R."/>
            <person name="Vieira A."/>
            <person name="Brugerolle De Fraissinette N."/>
            <person name="Rezende De Castro R."/>
            <person name="Schneider M.P."/>
            <person name="Vasconcelos V."/>
            <person name="Leao P.N."/>
        </authorList>
    </citation>
    <scope>NUCLEOTIDE SEQUENCE</scope>
    <source>
        <strain evidence="1">LEGE 12446</strain>
    </source>
</reference>
<evidence type="ECO:0000313" key="1">
    <source>
        <dbReference type="EMBL" id="MBE9021358.1"/>
    </source>
</evidence>
<dbReference type="AlphaFoldDB" id="A0A8J7A7X8"/>
<comment type="caution">
    <text evidence="1">The sequence shown here is derived from an EMBL/GenBank/DDBJ whole genome shotgun (WGS) entry which is preliminary data.</text>
</comment>
<name>A0A8J7A7X8_DESMC</name>
<organism evidence="1 2">
    <name type="scientific">Desmonostoc muscorum LEGE 12446</name>
    <dbReference type="NCBI Taxonomy" id="1828758"/>
    <lineage>
        <taxon>Bacteria</taxon>
        <taxon>Bacillati</taxon>
        <taxon>Cyanobacteriota</taxon>
        <taxon>Cyanophyceae</taxon>
        <taxon>Nostocales</taxon>
        <taxon>Nostocaceae</taxon>
        <taxon>Desmonostoc</taxon>
    </lineage>
</organism>
<keyword evidence="2" id="KW-1185">Reference proteome</keyword>
<protein>
    <submittedName>
        <fullName evidence="1">Uncharacterized protein</fullName>
    </submittedName>
</protein>